<gene>
    <name evidence="1" type="ORF">EDC17_100968</name>
</gene>
<dbReference type="SFLD" id="SFLDG01129">
    <property type="entry name" value="C1.5:_HAD__Beta-PGM__Phosphata"/>
    <property type="match status" value="1"/>
</dbReference>
<evidence type="ECO:0000313" key="2">
    <source>
        <dbReference type="Proteomes" id="UP000295197"/>
    </source>
</evidence>
<dbReference type="InterPro" id="IPR023214">
    <property type="entry name" value="HAD_sf"/>
</dbReference>
<keyword evidence="1" id="KW-0378">Hydrolase</keyword>
<dbReference type="InterPro" id="IPR052550">
    <property type="entry name" value="Pyrimidine_5'-ntase_YjjG"/>
</dbReference>
<dbReference type="EMBL" id="SMBZ01000009">
    <property type="protein sequence ID" value="TCV18741.1"/>
    <property type="molecule type" value="Genomic_DNA"/>
</dbReference>
<dbReference type="NCBIfam" id="TIGR01549">
    <property type="entry name" value="HAD-SF-IA-v1"/>
    <property type="match status" value="1"/>
</dbReference>
<dbReference type="RefSeq" id="WP_132777090.1">
    <property type="nucleotide sequence ID" value="NZ_SMBZ01000009.1"/>
</dbReference>
<dbReference type="Gene3D" id="3.40.50.1000">
    <property type="entry name" value="HAD superfamily/HAD-like"/>
    <property type="match status" value="1"/>
</dbReference>
<dbReference type="PANTHER" id="PTHR47478">
    <property type="match status" value="1"/>
</dbReference>
<dbReference type="SUPFAM" id="SSF56784">
    <property type="entry name" value="HAD-like"/>
    <property type="match status" value="1"/>
</dbReference>
<organism evidence="1 2">
    <name type="scientific">Sphingobacterium alimentarium</name>
    <dbReference type="NCBI Taxonomy" id="797292"/>
    <lineage>
        <taxon>Bacteria</taxon>
        <taxon>Pseudomonadati</taxon>
        <taxon>Bacteroidota</taxon>
        <taxon>Sphingobacteriia</taxon>
        <taxon>Sphingobacteriales</taxon>
        <taxon>Sphingobacteriaceae</taxon>
        <taxon>Sphingobacterium</taxon>
    </lineage>
</organism>
<dbReference type="PANTHER" id="PTHR47478:SF1">
    <property type="entry name" value="PYRIMIDINE 5'-NUCLEOTIDASE YJJG"/>
    <property type="match status" value="1"/>
</dbReference>
<dbReference type="OrthoDB" id="9802350at2"/>
<sequence>MFQNKKDIFFDLDHTIWDFDRNAKETLHELYYIYKFDILFNKPNSDDFIETYTINNHRVWDLYHHGKIDKATLRKLRFADTFIQLGVDPELFPKDFEDEYLRICPTKTNLFPHAIETLEYLENSYNLHLISNGFKEACESKLKHSNLSKYFKTIVISEIFGVNKPDPRIFEYALSNGQAQKESSIMIGDNIDADVRGALNAGMDAIFYNAIGADKPADVPHMIVDLKELQHIF</sequence>
<dbReference type="Gene3D" id="1.10.150.240">
    <property type="entry name" value="Putative phosphatase, domain 2"/>
    <property type="match status" value="1"/>
</dbReference>
<comment type="caution">
    <text evidence="1">The sequence shown here is derived from an EMBL/GenBank/DDBJ whole genome shotgun (WGS) entry which is preliminary data.</text>
</comment>
<keyword evidence="2" id="KW-1185">Reference proteome</keyword>
<dbReference type="NCBIfam" id="TIGR02254">
    <property type="entry name" value="YjjG_YfnB"/>
    <property type="match status" value="1"/>
</dbReference>
<dbReference type="InterPro" id="IPR036412">
    <property type="entry name" value="HAD-like_sf"/>
</dbReference>
<protein>
    <submittedName>
        <fullName evidence="1">Putative hydrolase of the HAD superfamily</fullName>
    </submittedName>
</protein>
<dbReference type="AlphaFoldDB" id="A0A4R3VYE1"/>
<dbReference type="Proteomes" id="UP000295197">
    <property type="component" value="Unassembled WGS sequence"/>
</dbReference>
<evidence type="ECO:0000313" key="1">
    <source>
        <dbReference type="EMBL" id="TCV18741.1"/>
    </source>
</evidence>
<proteinExistence type="predicted"/>
<dbReference type="Pfam" id="PF13419">
    <property type="entry name" value="HAD_2"/>
    <property type="match status" value="1"/>
</dbReference>
<dbReference type="InterPro" id="IPR006439">
    <property type="entry name" value="HAD-SF_hydro_IA"/>
</dbReference>
<accession>A0A4R3VYE1</accession>
<dbReference type="SFLD" id="SFLDS00003">
    <property type="entry name" value="Haloacid_Dehalogenase"/>
    <property type="match status" value="1"/>
</dbReference>
<dbReference type="GO" id="GO:0008253">
    <property type="term" value="F:5'-nucleotidase activity"/>
    <property type="evidence" value="ECO:0007669"/>
    <property type="project" value="InterPro"/>
</dbReference>
<name>A0A4R3VYE1_9SPHI</name>
<reference evidence="1 2" key="1">
    <citation type="submission" date="2019-03" db="EMBL/GenBank/DDBJ databases">
        <title>Genomic Encyclopedia of Type Strains, Phase IV (KMG-IV): sequencing the most valuable type-strain genomes for metagenomic binning, comparative biology and taxonomic classification.</title>
        <authorList>
            <person name="Goeker M."/>
        </authorList>
    </citation>
    <scope>NUCLEOTIDE SEQUENCE [LARGE SCALE GENOMIC DNA]</scope>
    <source>
        <strain evidence="1 2">DSM 22362</strain>
    </source>
</reference>
<dbReference type="InterPro" id="IPR011951">
    <property type="entry name" value="HAD-SF_hydro_IA_YjjG/PynA"/>
</dbReference>
<dbReference type="InterPro" id="IPR023198">
    <property type="entry name" value="PGP-like_dom2"/>
</dbReference>
<dbReference type="InterPro" id="IPR041492">
    <property type="entry name" value="HAD_2"/>
</dbReference>